<dbReference type="EMBL" id="JBFRYC010000002">
    <property type="protein sequence ID" value="MEX1660601.1"/>
    <property type="molecule type" value="Genomic_DNA"/>
</dbReference>
<keyword evidence="1" id="KW-0732">Signal</keyword>
<dbReference type="PROSITE" id="PS51257">
    <property type="entry name" value="PROKAR_LIPOPROTEIN"/>
    <property type="match status" value="1"/>
</dbReference>
<reference evidence="2 3" key="1">
    <citation type="journal article" date="2011" name="Int. J. Syst. Evol. Microbiol.">
        <title>Zhongshania antarctica gen. nov., sp. nov. and Zhongshania guokunii sp. nov., gammaproteobacteria respectively isolated from coastal attached (fast) ice and surface seawater of the Antarctic.</title>
        <authorList>
            <person name="Li H.J."/>
            <person name="Zhang X.Y."/>
            <person name="Chen C.X."/>
            <person name="Zhang Y.J."/>
            <person name="Gao Z.M."/>
            <person name="Yu Y."/>
            <person name="Chen X.L."/>
            <person name="Chen B."/>
            <person name="Zhang Y.Z."/>
        </authorList>
    </citation>
    <scope>NUCLEOTIDE SEQUENCE [LARGE SCALE GENOMIC DNA]</scope>
    <source>
        <strain evidence="2 3">15-R06ZXC-3</strain>
    </source>
</reference>
<dbReference type="RefSeq" id="WP_368390868.1">
    <property type="nucleotide sequence ID" value="NZ_JBFRYC010000002.1"/>
</dbReference>
<name>A0ABV3TG82_9RHOB</name>
<feature type="chain" id="PRO_5046987083" description="Lipoprotein" evidence="1">
    <location>
        <begin position="22"/>
        <end position="149"/>
    </location>
</feature>
<protein>
    <recommendedName>
        <fullName evidence="4">Lipoprotein</fullName>
    </recommendedName>
</protein>
<evidence type="ECO:0008006" key="4">
    <source>
        <dbReference type="Google" id="ProtNLM"/>
    </source>
</evidence>
<accession>A0ABV3TG82</accession>
<evidence type="ECO:0000313" key="3">
    <source>
        <dbReference type="Proteomes" id="UP001557465"/>
    </source>
</evidence>
<dbReference type="Proteomes" id="UP001557465">
    <property type="component" value="Unassembled WGS sequence"/>
</dbReference>
<sequence length="149" mass="16015">MLKRISKVFLIAATVALSGCASQSMLPSSSSDADFSAPEGKVGWSSYRETALFRNASEEQVYDAAKLALGETGFALRSADRSARRVTGEHGITLHDWNVIAGIYYTPTPAGIRVLVQVEGSKDTGFSGDVTGDGWTGKIMSRMRQHIGR</sequence>
<comment type="caution">
    <text evidence="2">The sequence shown here is derived from an EMBL/GenBank/DDBJ whole genome shotgun (WGS) entry which is preliminary data.</text>
</comment>
<gene>
    <name evidence="2" type="ORF">AB4874_02910</name>
</gene>
<organism evidence="2 3">
    <name type="scientific">Thioclava arctica</name>
    <dbReference type="NCBI Taxonomy" id="3238301"/>
    <lineage>
        <taxon>Bacteria</taxon>
        <taxon>Pseudomonadati</taxon>
        <taxon>Pseudomonadota</taxon>
        <taxon>Alphaproteobacteria</taxon>
        <taxon>Rhodobacterales</taxon>
        <taxon>Paracoccaceae</taxon>
        <taxon>Thioclava</taxon>
    </lineage>
</organism>
<evidence type="ECO:0000256" key="1">
    <source>
        <dbReference type="SAM" id="SignalP"/>
    </source>
</evidence>
<keyword evidence="3" id="KW-1185">Reference proteome</keyword>
<evidence type="ECO:0000313" key="2">
    <source>
        <dbReference type="EMBL" id="MEX1660601.1"/>
    </source>
</evidence>
<feature type="signal peptide" evidence="1">
    <location>
        <begin position="1"/>
        <end position="21"/>
    </location>
</feature>
<proteinExistence type="predicted"/>